<dbReference type="AlphaFoldDB" id="A0A4Z2EEM4"/>
<accession>A0A4Z2EEM4</accession>
<gene>
    <name evidence="2" type="ORF">EYF80_062914</name>
</gene>
<evidence type="ECO:0000313" key="3">
    <source>
        <dbReference type="Proteomes" id="UP000314294"/>
    </source>
</evidence>
<proteinExistence type="predicted"/>
<evidence type="ECO:0000313" key="2">
    <source>
        <dbReference type="EMBL" id="TNN26944.1"/>
    </source>
</evidence>
<name>A0A4Z2EEM4_9TELE</name>
<feature type="region of interest" description="Disordered" evidence="1">
    <location>
        <begin position="1"/>
        <end position="75"/>
    </location>
</feature>
<protein>
    <submittedName>
        <fullName evidence="2">Uncharacterized protein</fullName>
    </submittedName>
</protein>
<organism evidence="2 3">
    <name type="scientific">Liparis tanakae</name>
    <name type="common">Tanaka's snailfish</name>
    <dbReference type="NCBI Taxonomy" id="230148"/>
    <lineage>
        <taxon>Eukaryota</taxon>
        <taxon>Metazoa</taxon>
        <taxon>Chordata</taxon>
        <taxon>Craniata</taxon>
        <taxon>Vertebrata</taxon>
        <taxon>Euteleostomi</taxon>
        <taxon>Actinopterygii</taxon>
        <taxon>Neopterygii</taxon>
        <taxon>Teleostei</taxon>
        <taxon>Neoteleostei</taxon>
        <taxon>Acanthomorphata</taxon>
        <taxon>Eupercaria</taxon>
        <taxon>Perciformes</taxon>
        <taxon>Cottioidei</taxon>
        <taxon>Cottales</taxon>
        <taxon>Liparidae</taxon>
        <taxon>Liparis</taxon>
    </lineage>
</organism>
<feature type="compositionally biased region" description="Basic and acidic residues" evidence="1">
    <location>
        <begin position="1"/>
        <end position="60"/>
    </location>
</feature>
<feature type="region of interest" description="Disordered" evidence="1">
    <location>
        <begin position="128"/>
        <end position="147"/>
    </location>
</feature>
<dbReference type="Proteomes" id="UP000314294">
    <property type="component" value="Unassembled WGS sequence"/>
</dbReference>
<comment type="caution">
    <text evidence="2">The sequence shown here is derived from an EMBL/GenBank/DDBJ whole genome shotgun (WGS) entry which is preliminary data.</text>
</comment>
<reference evidence="2 3" key="1">
    <citation type="submission" date="2019-03" db="EMBL/GenBank/DDBJ databases">
        <title>First draft genome of Liparis tanakae, snailfish: a comprehensive survey of snailfish specific genes.</title>
        <authorList>
            <person name="Kim W."/>
            <person name="Song I."/>
            <person name="Jeong J.-H."/>
            <person name="Kim D."/>
            <person name="Kim S."/>
            <person name="Ryu S."/>
            <person name="Song J.Y."/>
            <person name="Lee S.K."/>
        </authorList>
    </citation>
    <scope>NUCLEOTIDE SEQUENCE [LARGE SCALE GENOMIC DNA]</scope>
    <source>
        <tissue evidence="2">Muscle</tissue>
    </source>
</reference>
<keyword evidence="3" id="KW-1185">Reference proteome</keyword>
<evidence type="ECO:0000256" key="1">
    <source>
        <dbReference type="SAM" id="MobiDB-lite"/>
    </source>
</evidence>
<sequence>MEHEDLRVPQDHRNEDLRVRQDHRNEDLRVPQDHRNEDLRVRQDHRNEDLRVPQDHRTQTTERPLSPQRGSGPSERFWTLREALDPQEAELLGGSDVIGVLEVSRGYCTARHSRWCHYSLMQQNLTEPHRIRQPLGPGASASGTQAG</sequence>
<dbReference type="EMBL" id="SRLO01009206">
    <property type="protein sequence ID" value="TNN26944.1"/>
    <property type="molecule type" value="Genomic_DNA"/>
</dbReference>